<organism evidence="1 2">
    <name type="scientific">candidate division WS6 bacterium 34_10</name>
    <dbReference type="NCBI Taxonomy" id="1641389"/>
    <lineage>
        <taxon>Bacteria</taxon>
        <taxon>Candidatus Dojkabacteria</taxon>
    </lineage>
</organism>
<evidence type="ECO:0000313" key="2">
    <source>
        <dbReference type="Proteomes" id="UP000053904"/>
    </source>
</evidence>
<dbReference type="EMBL" id="LGGO01000012">
    <property type="protein sequence ID" value="KUK77686.1"/>
    <property type="molecule type" value="Genomic_DNA"/>
</dbReference>
<dbReference type="InterPro" id="IPR036412">
    <property type="entry name" value="HAD-like_sf"/>
</dbReference>
<sequence>MKVYLDIDGVILNKNHEPLEGLIEFLNFVFHVSNNQVYWLTTHGHDGNKERILEYLRPHLRDEIMGRLEGVIPTKWNTLKTEGINLNEDFLWFDDNIFNAEYKVLENIEKEYCLVKVEDNLLELIESYAS</sequence>
<comment type="caution">
    <text evidence="1">The sequence shown here is derived from an EMBL/GenBank/DDBJ whole genome shotgun (WGS) entry which is preliminary data.</text>
</comment>
<protein>
    <recommendedName>
        <fullName evidence="3">FCP1 homology domain-containing protein</fullName>
    </recommendedName>
</protein>
<dbReference type="Proteomes" id="UP000053904">
    <property type="component" value="Unassembled WGS sequence"/>
</dbReference>
<dbReference type="SUPFAM" id="SSF56784">
    <property type="entry name" value="HAD-like"/>
    <property type="match status" value="1"/>
</dbReference>
<proteinExistence type="predicted"/>
<gene>
    <name evidence="1" type="ORF">XD93_0157</name>
</gene>
<reference evidence="2" key="1">
    <citation type="journal article" date="2015" name="MBio">
        <title>Genome-Resolved Metagenomic Analysis Reveals Roles for Candidate Phyla and Other Microbial Community Members in Biogeochemical Transformations in Oil Reservoirs.</title>
        <authorList>
            <person name="Hu P."/>
            <person name="Tom L."/>
            <person name="Singh A."/>
            <person name="Thomas B.C."/>
            <person name="Baker B.J."/>
            <person name="Piceno Y.M."/>
            <person name="Andersen G.L."/>
            <person name="Banfield J.F."/>
        </authorList>
    </citation>
    <scope>NUCLEOTIDE SEQUENCE [LARGE SCALE GENOMIC DNA]</scope>
</reference>
<dbReference type="AlphaFoldDB" id="A0A101HIX0"/>
<name>A0A101HIX0_9BACT</name>
<evidence type="ECO:0008006" key="3">
    <source>
        <dbReference type="Google" id="ProtNLM"/>
    </source>
</evidence>
<accession>A0A101HIX0</accession>
<evidence type="ECO:0000313" key="1">
    <source>
        <dbReference type="EMBL" id="KUK77686.1"/>
    </source>
</evidence>